<protein>
    <submittedName>
        <fullName evidence="1">Uncharacterized protein</fullName>
    </submittedName>
</protein>
<gene>
    <name evidence="1" type="ORF">Pyn_13440</name>
</gene>
<name>A0A314YNV7_PRUYE</name>
<comment type="caution">
    <text evidence="1">The sequence shown here is derived from an EMBL/GenBank/DDBJ whole genome shotgun (WGS) entry which is preliminary data.</text>
</comment>
<organism evidence="1 2">
    <name type="scientific">Prunus yedoensis var. nudiflora</name>
    <dbReference type="NCBI Taxonomy" id="2094558"/>
    <lineage>
        <taxon>Eukaryota</taxon>
        <taxon>Viridiplantae</taxon>
        <taxon>Streptophyta</taxon>
        <taxon>Embryophyta</taxon>
        <taxon>Tracheophyta</taxon>
        <taxon>Spermatophyta</taxon>
        <taxon>Magnoliopsida</taxon>
        <taxon>eudicotyledons</taxon>
        <taxon>Gunneridae</taxon>
        <taxon>Pentapetalae</taxon>
        <taxon>rosids</taxon>
        <taxon>fabids</taxon>
        <taxon>Rosales</taxon>
        <taxon>Rosaceae</taxon>
        <taxon>Amygdaloideae</taxon>
        <taxon>Amygdaleae</taxon>
        <taxon>Prunus</taxon>
    </lineage>
</organism>
<dbReference type="AlphaFoldDB" id="A0A314YNV7"/>
<evidence type="ECO:0000313" key="2">
    <source>
        <dbReference type="Proteomes" id="UP000250321"/>
    </source>
</evidence>
<dbReference type="EMBL" id="PJQY01000777">
    <property type="protein sequence ID" value="PQQ07980.1"/>
    <property type="molecule type" value="Genomic_DNA"/>
</dbReference>
<sequence>MSACRSPQSTIPFVDVGSLKYAEGLMETGSQTSRRRIDWALGLERKLQGLERQREGFRLGASAQAEKLRLKRTQVLKRCKWHSSGTRESSVYLWRIWTYFFPIV</sequence>
<dbReference type="Proteomes" id="UP000250321">
    <property type="component" value="Unassembled WGS sequence"/>
</dbReference>
<accession>A0A314YNV7</accession>
<keyword evidence="2" id="KW-1185">Reference proteome</keyword>
<evidence type="ECO:0000313" key="1">
    <source>
        <dbReference type="EMBL" id="PQQ07980.1"/>
    </source>
</evidence>
<reference evidence="1 2" key="1">
    <citation type="submission" date="2018-02" db="EMBL/GenBank/DDBJ databases">
        <title>Draft genome of wild Prunus yedoensis var. nudiflora.</title>
        <authorList>
            <person name="Baek S."/>
            <person name="Kim J.-H."/>
            <person name="Choi K."/>
            <person name="Kim G.-B."/>
            <person name="Cho A."/>
            <person name="Jang H."/>
            <person name="Shin C.-H."/>
            <person name="Yu H.-J."/>
            <person name="Mun J.-H."/>
        </authorList>
    </citation>
    <scope>NUCLEOTIDE SEQUENCE [LARGE SCALE GENOMIC DNA]</scope>
    <source>
        <strain evidence="2">cv. Jeju island</strain>
        <tissue evidence="1">Leaf</tissue>
    </source>
</reference>
<proteinExistence type="predicted"/>